<name>A0ABZ2AGP6_9BACT</name>
<gene>
    <name evidence="1" type="ORF">V2E26_02615</name>
</gene>
<accession>A0ABZ2AGP6</accession>
<sequence>MALDNNMPTKTIIKQTWLSKINQGGTTEALALSAIEKGQILSHYVQKSTLLNYATGTSLIDANKFSATFIKSQGVKLTEKSTLGTGDIEKFNVGENVTFEWKVPLKVAQGLYGSALNDQLLTLASDKLDRATDKYLKMFEEDGYKELAKTTSNTTITASESASSIKTKLINEATKLTKMRDEAEGVDLISKDDIIITVSPEIADKLAELGNNGNGVIKYFEGGQYVMDVLGGYKIQVSPLLPQNVDAIIAPNWVSAGAIQIVAANIFKLNGTEDLAIYYEAKSLFGVIYPKAVTKITH</sequence>
<dbReference type="RefSeq" id="WP_330463325.1">
    <property type="nucleotide sequence ID" value="NZ_CP143578.1"/>
</dbReference>
<reference evidence="1" key="1">
    <citation type="submission" date="2024-01" db="EMBL/GenBank/DDBJ databases">
        <title>Complete genome sequence of Mycoplasma gateae strain 3700.</title>
        <authorList>
            <person name="Spergser J."/>
        </authorList>
    </citation>
    <scope>NUCLEOTIDE SEQUENCE [LARGE SCALE GENOMIC DNA]</scope>
    <source>
        <strain evidence="1">3700</strain>
    </source>
</reference>
<dbReference type="EMBL" id="CP143578">
    <property type="protein sequence ID" value="WVN21286.1"/>
    <property type="molecule type" value="Genomic_DNA"/>
</dbReference>
<protein>
    <submittedName>
        <fullName evidence="1">Uncharacterized protein</fullName>
    </submittedName>
</protein>
<dbReference type="Proteomes" id="UP001431935">
    <property type="component" value="Chromosome"/>
</dbReference>
<organism evidence="1 2">
    <name type="scientific">Metamycoplasma gateae</name>
    <dbReference type="NCBI Taxonomy" id="35769"/>
    <lineage>
        <taxon>Bacteria</taxon>
        <taxon>Bacillati</taxon>
        <taxon>Mycoplasmatota</taxon>
        <taxon>Mycoplasmoidales</taxon>
        <taxon>Metamycoplasmataceae</taxon>
        <taxon>Metamycoplasma</taxon>
    </lineage>
</organism>
<keyword evidence="2" id="KW-1185">Reference proteome</keyword>
<proteinExistence type="predicted"/>
<evidence type="ECO:0000313" key="1">
    <source>
        <dbReference type="EMBL" id="WVN21286.1"/>
    </source>
</evidence>
<evidence type="ECO:0000313" key="2">
    <source>
        <dbReference type="Proteomes" id="UP001431935"/>
    </source>
</evidence>